<evidence type="ECO:0000313" key="9">
    <source>
        <dbReference type="Proteomes" id="UP000198287"/>
    </source>
</evidence>
<dbReference type="PROSITE" id="PS00138">
    <property type="entry name" value="SUBTILASE_SER"/>
    <property type="match status" value="1"/>
</dbReference>
<dbReference type="InterPro" id="IPR023828">
    <property type="entry name" value="Peptidase_S8_Ser-AS"/>
</dbReference>
<evidence type="ECO:0000259" key="7">
    <source>
        <dbReference type="Pfam" id="PF00082"/>
    </source>
</evidence>
<keyword evidence="3 5" id="KW-0378">Hydrolase</keyword>
<dbReference type="InterPro" id="IPR023827">
    <property type="entry name" value="Peptidase_S8_Asp-AS"/>
</dbReference>
<protein>
    <submittedName>
        <fullName evidence="8">Bacillopeptidase F</fullName>
    </submittedName>
</protein>
<feature type="active site" description="Charge relay system" evidence="5">
    <location>
        <position position="259"/>
    </location>
</feature>
<evidence type="ECO:0000256" key="3">
    <source>
        <dbReference type="ARBA" id="ARBA00022801"/>
    </source>
</evidence>
<dbReference type="PROSITE" id="PS00137">
    <property type="entry name" value="SUBTILASE_HIS"/>
    <property type="match status" value="1"/>
</dbReference>
<evidence type="ECO:0000256" key="5">
    <source>
        <dbReference type="PROSITE-ProRule" id="PRU01240"/>
    </source>
</evidence>
<dbReference type="PANTHER" id="PTHR43806">
    <property type="entry name" value="PEPTIDASE S8"/>
    <property type="match status" value="1"/>
</dbReference>
<keyword evidence="4 5" id="KW-0720">Serine protease</keyword>
<evidence type="ECO:0000256" key="4">
    <source>
        <dbReference type="ARBA" id="ARBA00022825"/>
    </source>
</evidence>
<comment type="caution">
    <text evidence="8">The sequence shown here is derived from an EMBL/GenBank/DDBJ whole genome shotgun (WGS) entry which is preliminary data.</text>
</comment>
<keyword evidence="2 5" id="KW-0645">Protease</keyword>
<proteinExistence type="inferred from homology"/>
<dbReference type="PROSITE" id="PS51892">
    <property type="entry name" value="SUBTILASE"/>
    <property type="match status" value="1"/>
</dbReference>
<dbReference type="OrthoDB" id="1740355at2759"/>
<dbReference type="GO" id="GO:0006508">
    <property type="term" value="P:proteolysis"/>
    <property type="evidence" value="ECO:0007669"/>
    <property type="project" value="UniProtKB-KW"/>
</dbReference>
<feature type="active site" description="Charge relay system" evidence="5">
    <location>
        <position position="424"/>
    </location>
</feature>
<dbReference type="InterPro" id="IPR050131">
    <property type="entry name" value="Peptidase_S8_subtilisin-like"/>
</dbReference>
<dbReference type="InterPro" id="IPR022398">
    <property type="entry name" value="Peptidase_S8_His-AS"/>
</dbReference>
<dbReference type="InterPro" id="IPR000209">
    <property type="entry name" value="Peptidase_S8/S53_dom"/>
</dbReference>
<feature type="domain" description="Peptidase S8/S53" evidence="7">
    <location>
        <begin position="216"/>
        <end position="470"/>
    </location>
</feature>
<dbReference type="AlphaFoldDB" id="A0A226F575"/>
<keyword evidence="9" id="KW-1185">Reference proteome</keyword>
<comment type="similarity">
    <text evidence="1 5 6">Belongs to the peptidase S8 family.</text>
</comment>
<accession>A0A226F575</accession>
<evidence type="ECO:0000313" key="8">
    <source>
        <dbReference type="EMBL" id="OXA64331.1"/>
    </source>
</evidence>
<dbReference type="PANTHER" id="PTHR43806:SF67">
    <property type="entry name" value="EGF-LIKE DOMAIN-CONTAINING PROTEIN"/>
    <property type="match status" value="1"/>
</dbReference>
<dbReference type="Gene3D" id="3.40.50.200">
    <property type="entry name" value="Peptidase S8/S53 domain"/>
    <property type="match status" value="1"/>
</dbReference>
<dbReference type="PRINTS" id="PR00723">
    <property type="entry name" value="SUBTILISIN"/>
</dbReference>
<sequence length="495" mass="51606">MKEFPELSLLYEKGKFPSLTEYADWSHIKGSQLDHWIITFSNINIPSQPYPTTMKLLIILASTIALAFAGRVDINLETAVNNGETSAILELPQIMAQVESNPSLRSLSGDAKVTALVSSLQGLTSAAQAPYVSVASSLGLETQQFWSSNIILVKGLTPEKLSLLAATPGDFTIRKQNVASLFPTIDYGPAVPLRQGLNQWGVNKVRAPEAWNVTQGEGIVVAIIDTGVNLGHVALTEGYAGAWADPYYNTAGPTDIQGHGSHCAGTVLGTANGVGVAPAAKWIACRGLNNQGNGDEASLTTCAQFMLTANPRPNIVSNSWGGGQGRTWYNTQISAWRAAGIIPVFALGNSGPNCRTANSPGDQPNLISVGNTDEQDAVAIPPAVPSSRGPSVGGLMKPEVSAPGTRVVSCGTGAGDYTTKSGTSMATPHTAGAIALLLSANPTWGYDEVYAALTTTGATPQLTSADRNCGLPTPNDFPNNAFGYGRIDVAAALGL</sequence>
<dbReference type="EMBL" id="LNIX01000001">
    <property type="protein sequence ID" value="OXA64331.1"/>
    <property type="molecule type" value="Genomic_DNA"/>
</dbReference>
<organism evidence="8 9">
    <name type="scientific">Folsomia candida</name>
    <name type="common">Springtail</name>
    <dbReference type="NCBI Taxonomy" id="158441"/>
    <lineage>
        <taxon>Eukaryota</taxon>
        <taxon>Metazoa</taxon>
        <taxon>Ecdysozoa</taxon>
        <taxon>Arthropoda</taxon>
        <taxon>Hexapoda</taxon>
        <taxon>Collembola</taxon>
        <taxon>Entomobryomorpha</taxon>
        <taxon>Isotomoidea</taxon>
        <taxon>Isotomidae</taxon>
        <taxon>Proisotominae</taxon>
        <taxon>Folsomia</taxon>
    </lineage>
</organism>
<feature type="active site" description="Charge relay system" evidence="5">
    <location>
        <position position="225"/>
    </location>
</feature>
<dbReference type="Pfam" id="PF00082">
    <property type="entry name" value="Peptidase_S8"/>
    <property type="match status" value="1"/>
</dbReference>
<dbReference type="GO" id="GO:0004252">
    <property type="term" value="F:serine-type endopeptidase activity"/>
    <property type="evidence" value="ECO:0007669"/>
    <property type="project" value="UniProtKB-UniRule"/>
</dbReference>
<name>A0A226F575_FOLCA</name>
<evidence type="ECO:0000256" key="1">
    <source>
        <dbReference type="ARBA" id="ARBA00011073"/>
    </source>
</evidence>
<evidence type="ECO:0000256" key="6">
    <source>
        <dbReference type="RuleBase" id="RU003355"/>
    </source>
</evidence>
<reference evidence="8 9" key="1">
    <citation type="submission" date="2015-12" db="EMBL/GenBank/DDBJ databases">
        <title>The genome of Folsomia candida.</title>
        <authorList>
            <person name="Faddeeva A."/>
            <person name="Derks M.F."/>
            <person name="Anvar Y."/>
            <person name="Smit S."/>
            <person name="Van Straalen N."/>
            <person name="Roelofs D."/>
        </authorList>
    </citation>
    <scope>NUCLEOTIDE SEQUENCE [LARGE SCALE GENOMIC DNA]</scope>
    <source>
        <strain evidence="8 9">VU population</strain>
        <tissue evidence="8">Whole body</tissue>
    </source>
</reference>
<dbReference type="Proteomes" id="UP000198287">
    <property type="component" value="Unassembled WGS sequence"/>
</dbReference>
<dbReference type="InterPro" id="IPR036852">
    <property type="entry name" value="Peptidase_S8/S53_dom_sf"/>
</dbReference>
<dbReference type="InterPro" id="IPR015500">
    <property type="entry name" value="Peptidase_S8_subtilisin-rel"/>
</dbReference>
<dbReference type="SUPFAM" id="SSF52743">
    <property type="entry name" value="Subtilisin-like"/>
    <property type="match status" value="1"/>
</dbReference>
<gene>
    <name evidence="8" type="ORF">Fcan01_01057</name>
</gene>
<evidence type="ECO:0000256" key="2">
    <source>
        <dbReference type="ARBA" id="ARBA00022670"/>
    </source>
</evidence>
<dbReference type="PROSITE" id="PS00136">
    <property type="entry name" value="SUBTILASE_ASP"/>
    <property type="match status" value="1"/>
</dbReference>